<evidence type="ECO:0000313" key="2">
    <source>
        <dbReference type="EMBL" id="GMR40020.1"/>
    </source>
</evidence>
<dbReference type="AlphaFoldDB" id="A0AAN4ZN21"/>
<accession>A0AAN4ZN21</accession>
<evidence type="ECO:0000313" key="3">
    <source>
        <dbReference type="Proteomes" id="UP001328107"/>
    </source>
</evidence>
<organism evidence="2 3">
    <name type="scientific">Pristionchus mayeri</name>
    <dbReference type="NCBI Taxonomy" id="1317129"/>
    <lineage>
        <taxon>Eukaryota</taxon>
        <taxon>Metazoa</taxon>
        <taxon>Ecdysozoa</taxon>
        <taxon>Nematoda</taxon>
        <taxon>Chromadorea</taxon>
        <taxon>Rhabditida</taxon>
        <taxon>Rhabditina</taxon>
        <taxon>Diplogasteromorpha</taxon>
        <taxon>Diplogasteroidea</taxon>
        <taxon>Neodiplogasteridae</taxon>
        <taxon>Pristionchus</taxon>
    </lineage>
</organism>
<feature type="non-terminal residue" evidence="2">
    <location>
        <position position="74"/>
    </location>
</feature>
<gene>
    <name evidence="2" type="ORF">PMAYCL1PPCAC_10215</name>
</gene>
<protein>
    <submittedName>
        <fullName evidence="2">Uncharacterized protein</fullName>
    </submittedName>
</protein>
<name>A0AAN4ZN21_9BILA</name>
<dbReference type="EMBL" id="BTRK01000003">
    <property type="protein sequence ID" value="GMR40020.1"/>
    <property type="molecule type" value="Genomic_DNA"/>
</dbReference>
<dbReference type="Proteomes" id="UP001328107">
    <property type="component" value="Unassembled WGS sequence"/>
</dbReference>
<comment type="caution">
    <text evidence="2">The sequence shown here is derived from an EMBL/GenBank/DDBJ whole genome shotgun (WGS) entry which is preliminary data.</text>
</comment>
<feature type="compositionally biased region" description="Basic and acidic residues" evidence="1">
    <location>
        <begin position="63"/>
        <end position="74"/>
    </location>
</feature>
<keyword evidence="3" id="KW-1185">Reference proteome</keyword>
<feature type="region of interest" description="Disordered" evidence="1">
    <location>
        <begin position="46"/>
        <end position="74"/>
    </location>
</feature>
<proteinExistence type="predicted"/>
<evidence type="ECO:0000256" key="1">
    <source>
        <dbReference type="SAM" id="MobiDB-lite"/>
    </source>
</evidence>
<reference evidence="3" key="1">
    <citation type="submission" date="2022-10" db="EMBL/GenBank/DDBJ databases">
        <title>Genome assembly of Pristionchus species.</title>
        <authorList>
            <person name="Yoshida K."/>
            <person name="Sommer R.J."/>
        </authorList>
    </citation>
    <scope>NUCLEOTIDE SEQUENCE [LARGE SCALE GENOMIC DNA]</scope>
    <source>
        <strain evidence="3">RS5460</strain>
    </source>
</reference>
<sequence>MSVRPRFSRLMLRQDMAASHLGQSRLSNWFRYSRQLRRHQEPHVEELYGSGGTSASARVQLDSGRDLHNGEQLL</sequence>